<feature type="region of interest" description="Disordered" evidence="1">
    <location>
        <begin position="367"/>
        <end position="466"/>
    </location>
</feature>
<dbReference type="EMBL" id="CAJNOM010000205">
    <property type="protein sequence ID" value="CAF1225398.1"/>
    <property type="molecule type" value="Genomic_DNA"/>
</dbReference>
<dbReference type="InterPro" id="IPR053040">
    <property type="entry name" value="LRR-containing_protein_71"/>
</dbReference>
<comment type="caution">
    <text evidence="2">The sequence shown here is derived from an EMBL/GenBank/DDBJ whole genome shotgun (WGS) entry which is preliminary data.</text>
</comment>
<feature type="compositionally biased region" description="Low complexity" evidence="1">
    <location>
        <begin position="446"/>
        <end position="464"/>
    </location>
</feature>
<dbReference type="Pfam" id="PF13516">
    <property type="entry name" value="LRR_6"/>
    <property type="match status" value="3"/>
</dbReference>
<sequence>MGPKKVDNINKIHRASQASLNITVDPENHHCTGKFAADLELYCRESSSTYPINIPVYIRSHPPSSSSSLQQLGTHSGASIAPSLIAGEEYVPSSMKLPSGGRIPSHSQTGTLTGIDNDNKSVSILGYESLKSSSSSYKTFHVVSNSDFYRPKLLVDSIGNENESIDQIKALYMRAWQLDQRFIEILKKVLPLQEQLHTLNFCFVGLNEQTINELAEVCQLIKNLKTVSLDGNPLAAEYFHILIEKFDSKIVHLSLRFCKITDTGAERLANALGNMSSQNWKLLTLTLTGNQIGDNGAKSFANALRYNRTLISLNLSSNFITDVGACTLALVLRKIVLTQEEIVRRRYLLSERFGEINGNELRIYALSPTPSTTSTKSRSARDTKRTLETNKNRKTISTKSTEKRHRIGSGDDNHSPSTSKSDQKKGKNENTNARSTSNNSEQPRISTATRGKRTTSTASSSSKKNILNVKEDEDIIEKVHSSAGSSSGKLPTVLGQRIERENPLLEKNENQLNNGEINLKGNYVLLNLNLSRNYLTLVTVHEFLLSIQYQTTVTHFNEINMASLIDFTGLCRLELKGMSDISKTSPVYQSLEALLLKKNPSYRLQQIKEQETKEFLEQQPVQIIPEKIRTGSTVRSANQRPTSRIKDTN</sequence>
<evidence type="ECO:0000313" key="2">
    <source>
        <dbReference type="EMBL" id="CAF1225398.1"/>
    </source>
</evidence>
<accession>A0A814Y6T4</accession>
<dbReference type="SMART" id="SM00368">
    <property type="entry name" value="LRR_RI"/>
    <property type="match status" value="4"/>
</dbReference>
<feature type="compositionally biased region" description="Basic residues" evidence="1">
    <location>
        <begin position="392"/>
        <end position="407"/>
    </location>
</feature>
<feature type="compositionally biased region" description="Basic and acidic residues" evidence="1">
    <location>
        <begin position="379"/>
        <end position="391"/>
    </location>
</feature>
<dbReference type="Proteomes" id="UP000663832">
    <property type="component" value="Unassembled WGS sequence"/>
</dbReference>
<proteinExistence type="predicted"/>
<dbReference type="PANTHER" id="PTHR46984">
    <property type="entry name" value="LEUCINE-RICH REPEAT-CONTAINING PROTEIN 71"/>
    <property type="match status" value="1"/>
</dbReference>
<keyword evidence="3" id="KW-1185">Reference proteome</keyword>
<organism evidence="2 3">
    <name type="scientific">Adineta steineri</name>
    <dbReference type="NCBI Taxonomy" id="433720"/>
    <lineage>
        <taxon>Eukaryota</taxon>
        <taxon>Metazoa</taxon>
        <taxon>Spiralia</taxon>
        <taxon>Gnathifera</taxon>
        <taxon>Rotifera</taxon>
        <taxon>Eurotatoria</taxon>
        <taxon>Bdelloidea</taxon>
        <taxon>Adinetida</taxon>
        <taxon>Adinetidae</taxon>
        <taxon>Adineta</taxon>
    </lineage>
</organism>
<reference evidence="2" key="1">
    <citation type="submission" date="2021-02" db="EMBL/GenBank/DDBJ databases">
        <authorList>
            <person name="Nowell W R."/>
        </authorList>
    </citation>
    <scope>NUCLEOTIDE SEQUENCE</scope>
</reference>
<dbReference type="InterPro" id="IPR032675">
    <property type="entry name" value="LRR_dom_sf"/>
</dbReference>
<feature type="compositionally biased region" description="Low complexity" evidence="1">
    <location>
        <begin position="367"/>
        <end position="377"/>
    </location>
</feature>
<evidence type="ECO:0000313" key="3">
    <source>
        <dbReference type="Proteomes" id="UP000663832"/>
    </source>
</evidence>
<feature type="compositionally biased region" description="Polar residues" evidence="1">
    <location>
        <begin position="429"/>
        <end position="445"/>
    </location>
</feature>
<dbReference type="InterPro" id="IPR001611">
    <property type="entry name" value="Leu-rich_rpt"/>
</dbReference>
<dbReference type="SUPFAM" id="SSF52047">
    <property type="entry name" value="RNI-like"/>
    <property type="match status" value="1"/>
</dbReference>
<gene>
    <name evidence="2" type="ORF">QVE165_LOCUS27135</name>
</gene>
<dbReference type="Gene3D" id="3.80.10.10">
    <property type="entry name" value="Ribonuclease Inhibitor"/>
    <property type="match status" value="1"/>
</dbReference>
<dbReference type="OrthoDB" id="120976at2759"/>
<protein>
    <submittedName>
        <fullName evidence="2">Uncharacterized protein</fullName>
    </submittedName>
</protein>
<dbReference type="AlphaFoldDB" id="A0A814Y6T4"/>
<dbReference type="PANTHER" id="PTHR46984:SF1">
    <property type="entry name" value="LEUCINE-RICH REPEAT-CONTAINING PROTEIN 71"/>
    <property type="match status" value="1"/>
</dbReference>
<evidence type="ECO:0000256" key="1">
    <source>
        <dbReference type="SAM" id="MobiDB-lite"/>
    </source>
</evidence>
<name>A0A814Y6T4_9BILA</name>